<proteinExistence type="predicted"/>
<gene>
    <name evidence="1" type="ORF">JDW19_16270</name>
</gene>
<evidence type="ECO:0000313" key="2">
    <source>
        <dbReference type="Proteomes" id="UP000650605"/>
    </source>
</evidence>
<dbReference type="RefSeq" id="WP_029515919.1">
    <property type="nucleotide sequence ID" value="NZ_ALJV01000081.1"/>
</dbReference>
<dbReference type="EMBL" id="JAEHFQ010000009">
    <property type="protein sequence ID" value="MBM0634668.1"/>
    <property type="molecule type" value="Genomic_DNA"/>
</dbReference>
<name>A0A8I1IWZ5_PAEPO</name>
<dbReference type="Proteomes" id="UP000650605">
    <property type="component" value="Unassembled WGS sequence"/>
</dbReference>
<reference evidence="1" key="1">
    <citation type="submission" date="2020-12" db="EMBL/GenBank/DDBJ databases">
        <title>Paenibacillus polymyxa LMG 27872: a double-edged sword.</title>
        <authorList>
            <person name="Langendries S."/>
            <person name="Garcia Mendez S."/>
            <person name="Beirinckx S."/>
            <person name="Viaene T."/>
            <person name="Baeyen S."/>
            <person name="Goeminne G."/>
            <person name="Willems A."/>
            <person name="Debode J."/>
            <person name="Goormachtig S."/>
        </authorList>
    </citation>
    <scope>NUCLEOTIDE SEQUENCE</scope>
    <source>
        <strain evidence="1">LMG 27872</strain>
    </source>
</reference>
<organism evidence="1 2">
    <name type="scientific">Paenibacillus polymyxa</name>
    <name type="common">Bacillus polymyxa</name>
    <dbReference type="NCBI Taxonomy" id="1406"/>
    <lineage>
        <taxon>Bacteria</taxon>
        <taxon>Bacillati</taxon>
        <taxon>Bacillota</taxon>
        <taxon>Bacilli</taxon>
        <taxon>Bacillales</taxon>
        <taxon>Paenibacillaceae</taxon>
        <taxon>Paenibacillus</taxon>
    </lineage>
</organism>
<sequence>MGQFYSSVTIPKLLTLLDERPKLSNVFAFYQLDKFNRRYNKLKLAAREVLKQERIKRLRDEAYKEKMAAGYKKVNGYIVSDER</sequence>
<comment type="caution">
    <text evidence="1">The sequence shown here is derived from an EMBL/GenBank/DDBJ whole genome shotgun (WGS) entry which is preliminary data.</text>
</comment>
<dbReference type="AlphaFoldDB" id="A0A8I1IWZ5"/>
<evidence type="ECO:0000313" key="1">
    <source>
        <dbReference type="EMBL" id="MBM0634668.1"/>
    </source>
</evidence>
<protein>
    <submittedName>
        <fullName evidence="1">Uncharacterized protein</fullName>
    </submittedName>
</protein>
<accession>A0A8I1IWZ5</accession>